<name>A0A0S4IST9_BODSA</name>
<evidence type="ECO:0000256" key="5">
    <source>
        <dbReference type="RuleBase" id="RU365059"/>
    </source>
</evidence>
<dbReference type="InterPro" id="IPR027417">
    <property type="entry name" value="P-loop_NTPase"/>
</dbReference>
<feature type="region of interest" description="Disordered" evidence="6">
    <location>
        <begin position="1"/>
        <end position="25"/>
    </location>
</feature>
<dbReference type="GO" id="GO:0005634">
    <property type="term" value="C:nucleus"/>
    <property type="evidence" value="ECO:0007669"/>
    <property type="project" value="UniProtKB-SubCell"/>
</dbReference>
<dbReference type="PANTHER" id="PTHR21231">
    <property type="entry name" value="XPA-BINDING PROTEIN 1-RELATED"/>
    <property type="match status" value="1"/>
</dbReference>
<feature type="region of interest" description="Disordered" evidence="6">
    <location>
        <begin position="319"/>
        <end position="346"/>
    </location>
</feature>
<dbReference type="GO" id="GO:0005525">
    <property type="term" value="F:GTP binding"/>
    <property type="evidence" value="ECO:0007669"/>
    <property type="project" value="UniProtKB-KW"/>
</dbReference>
<dbReference type="OrthoDB" id="243313at2759"/>
<comment type="subcellular location">
    <subcellularLocation>
        <location evidence="5">Cytoplasm</location>
    </subcellularLocation>
    <subcellularLocation>
        <location evidence="5">Nucleus</location>
    </subcellularLocation>
</comment>
<dbReference type="InterPro" id="IPR004130">
    <property type="entry name" value="Gpn"/>
</dbReference>
<feature type="compositionally biased region" description="Basic and acidic residues" evidence="6">
    <location>
        <begin position="319"/>
        <end position="328"/>
    </location>
</feature>
<accession>A0A0S4IST9</accession>
<protein>
    <recommendedName>
        <fullName evidence="5">GPN-loop GTPase</fullName>
        <ecNumber evidence="5">3.6.5.-</ecNumber>
    </recommendedName>
</protein>
<dbReference type="OMA" id="MIIVFNK"/>
<keyword evidence="5" id="KW-0963">Cytoplasm</keyword>
<organism evidence="7 8">
    <name type="scientific">Bodo saltans</name>
    <name type="common">Flagellated protozoan</name>
    <dbReference type="NCBI Taxonomy" id="75058"/>
    <lineage>
        <taxon>Eukaryota</taxon>
        <taxon>Discoba</taxon>
        <taxon>Euglenozoa</taxon>
        <taxon>Kinetoplastea</taxon>
        <taxon>Metakinetoplastina</taxon>
        <taxon>Eubodonida</taxon>
        <taxon>Bodonidae</taxon>
        <taxon>Bodo</taxon>
    </lineage>
</organism>
<feature type="region of interest" description="Disordered" evidence="6">
    <location>
        <begin position="128"/>
        <end position="152"/>
    </location>
</feature>
<evidence type="ECO:0000256" key="4">
    <source>
        <dbReference type="ARBA" id="ARBA00023134"/>
    </source>
</evidence>
<dbReference type="PANTHER" id="PTHR21231:SF8">
    <property type="entry name" value="GPN-LOOP GTPASE 1"/>
    <property type="match status" value="1"/>
</dbReference>
<dbReference type="VEuPathDB" id="TriTrypDB:BSAL_64900"/>
<dbReference type="Proteomes" id="UP000051952">
    <property type="component" value="Unassembled WGS sequence"/>
</dbReference>
<reference evidence="8" key="1">
    <citation type="submission" date="2015-09" db="EMBL/GenBank/DDBJ databases">
        <authorList>
            <consortium name="Pathogen Informatics"/>
        </authorList>
    </citation>
    <scope>NUCLEOTIDE SEQUENCE [LARGE SCALE GENOMIC DNA]</scope>
    <source>
        <strain evidence="8">Lake Konstanz</strain>
    </source>
</reference>
<dbReference type="GO" id="GO:0003924">
    <property type="term" value="F:GTPase activity"/>
    <property type="evidence" value="ECO:0007669"/>
    <property type="project" value="InterPro"/>
</dbReference>
<dbReference type="CDD" id="cd17870">
    <property type="entry name" value="GPN1"/>
    <property type="match status" value="1"/>
</dbReference>
<dbReference type="InterPro" id="IPR030230">
    <property type="entry name" value="Gpn1/Npa3/XAB1"/>
</dbReference>
<proteinExistence type="inferred from homology"/>
<evidence type="ECO:0000256" key="3">
    <source>
        <dbReference type="ARBA" id="ARBA00022801"/>
    </source>
</evidence>
<comment type="subunit">
    <text evidence="5">Binds to RNA polymerase II.</text>
</comment>
<dbReference type="SUPFAM" id="SSF52540">
    <property type="entry name" value="P-loop containing nucleoside triphosphate hydrolases"/>
    <property type="match status" value="1"/>
</dbReference>
<evidence type="ECO:0000256" key="6">
    <source>
        <dbReference type="SAM" id="MobiDB-lite"/>
    </source>
</evidence>
<dbReference type="Pfam" id="PF03029">
    <property type="entry name" value="ATP_bind_1"/>
    <property type="match status" value="1"/>
</dbReference>
<dbReference type="GO" id="GO:0005737">
    <property type="term" value="C:cytoplasm"/>
    <property type="evidence" value="ECO:0007669"/>
    <property type="project" value="UniProtKB-SubCell"/>
</dbReference>
<dbReference type="EMBL" id="CYKH01000384">
    <property type="protein sequence ID" value="CUF69102.1"/>
    <property type="molecule type" value="Genomic_DNA"/>
</dbReference>
<keyword evidence="4 5" id="KW-0342">GTP-binding</keyword>
<keyword evidence="8" id="KW-1185">Reference proteome</keyword>
<keyword evidence="3 5" id="KW-0378">Hydrolase</keyword>
<evidence type="ECO:0000256" key="1">
    <source>
        <dbReference type="ARBA" id="ARBA00005290"/>
    </source>
</evidence>
<dbReference type="AlphaFoldDB" id="A0A0S4IST9"/>
<sequence length="346" mass="38111">MSHQDPAASVLPSSSPPPAVASSGGSKQPLVILVVGMAGTGKTTLVHRLQHYSAEQGLRSYFINLDPALLHDPPYDVNIDIRDTVNYREVVQQYRLGPNGGIMTTLNLYATKFHEVIHILEKKCKPTTTTSAATKNNEEEEETKGASGAEEEEDSALDWIVIDTPGQIEVFTWSASGQLITEALASTFPTVILFVADTTRCTNPQTFMSTMLYSSSIMFKYQLPLLVAFNKTDVSDCNFAMQWMTDMDSLADAVKGNKSYSATLTQSLSLFVHEFYESLVTVGVSAVTGAGMDDLRRGLEKAKVQYAEEFLPIIREREQKKATEDGARMTKQMDALKLDSKRNGEQ</sequence>
<feature type="compositionally biased region" description="Basic and acidic residues" evidence="6">
    <location>
        <begin position="334"/>
        <end position="346"/>
    </location>
</feature>
<evidence type="ECO:0000256" key="2">
    <source>
        <dbReference type="ARBA" id="ARBA00022741"/>
    </source>
</evidence>
<evidence type="ECO:0000313" key="8">
    <source>
        <dbReference type="Proteomes" id="UP000051952"/>
    </source>
</evidence>
<keyword evidence="2 5" id="KW-0547">Nucleotide-binding</keyword>
<dbReference type="Gene3D" id="3.40.50.300">
    <property type="entry name" value="P-loop containing nucleotide triphosphate hydrolases"/>
    <property type="match status" value="1"/>
</dbReference>
<feature type="compositionally biased region" description="Low complexity" evidence="6">
    <location>
        <begin position="1"/>
        <end position="13"/>
    </location>
</feature>
<comment type="function">
    <text evidence="5">Small GTPase required for proper nuclear import of RNA polymerase II (RNAPII). May act at an RNAP assembly step prior to nuclear import.</text>
</comment>
<gene>
    <name evidence="7" type="ORF">BSAL_64900</name>
</gene>
<evidence type="ECO:0000313" key="7">
    <source>
        <dbReference type="EMBL" id="CUF69102.1"/>
    </source>
</evidence>
<comment type="similarity">
    <text evidence="1 5">Belongs to the GPN-loop GTPase family.</text>
</comment>
<dbReference type="EC" id="3.6.5.-" evidence="5"/>